<dbReference type="OMA" id="HKKKNCN"/>
<feature type="signal peptide" evidence="2">
    <location>
        <begin position="1"/>
        <end position="20"/>
    </location>
</feature>
<evidence type="ECO:0000256" key="1">
    <source>
        <dbReference type="SAM" id="MobiDB-lite"/>
    </source>
</evidence>
<dbReference type="AlphaFoldDB" id="A0A833SWB9"/>
<proteinExistence type="predicted"/>
<organism evidence="3 5">
    <name type="scientific">Phytophthora infestans</name>
    <name type="common">Potato late blight agent</name>
    <name type="synonym">Botrytis infestans</name>
    <dbReference type="NCBI Taxonomy" id="4787"/>
    <lineage>
        <taxon>Eukaryota</taxon>
        <taxon>Sar</taxon>
        <taxon>Stramenopiles</taxon>
        <taxon>Oomycota</taxon>
        <taxon>Peronosporomycetes</taxon>
        <taxon>Peronosporales</taxon>
        <taxon>Peronosporaceae</taxon>
        <taxon>Phytophthora</taxon>
    </lineage>
</organism>
<reference evidence="3" key="1">
    <citation type="submission" date="2020-04" db="EMBL/GenBank/DDBJ databases">
        <title>Hybrid Assembly of Korean Phytophthora infestans isolates.</title>
        <authorList>
            <person name="Prokchorchik M."/>
            <person name="Lee Y."/>
            <person name="Seo J."/>
            <person name="Cho J.-H."/>
            <person name="Park Y.-E."/>
            <person name="Jang D.-C."/>
            <person name="Im J.-S."/>
            <person name="Choi J.-G."/>
            <person name="Park H.-J."/>
            <person name="Lee G.-B."/>
            <person name="Lee Y.-G."/>
            <person name="Hong S.-Y."/>
            <person name="Cho K."/>
            <person name="Sohn K.H."/>
        </authorList>
    </citation>
    <scope>NUCLEOTIDE SEQUENCE</scope>
    <source>
        <strain evidence="3">KR_1_A1</strain>
        <strain evidence="4">KR_2_A2</strain>
    </source>
</reference>
<feature type="chain" id="PRO_5036239675" description="RxLR effector protein" evidence="2">
    <location>
        <begin position="21"/>
        <end position="152"/>
    </location>
</feature>
<evidence type="ECO:0000313" key="5">
    <source>
        <dbReference type="Proteomes" id="UP000602510"/>
    </source>
</evidence>
<feature type="compositionally biased region" description="Gly residues" evidence="1">
    <location>
        <begin position="63"/>
        <end position="78"/>
    </location>
</feature>
<accession>A0A833SWB9</accession>
<keyword evidence="2" id="KW-0732">Signal</keyword>
<feature type="region of interest" description="Disordered" evidence="1">
    <location>
        <begin position="56"/>
        <end position="109"/>
    </location>
</feature>
<gene>
    <name evidence="3" type="ORF">GN244_ATG00599</name>
    <name evidence="4" type="ORF">GN958_ATG23562</name>
</gene>
<evidence type="ECO:0000313" key="4">
    <source>
        <dbReference type="EMBL" id="KAF4127248.1"/>
    </source>
</evidence>
<evidence type="ECO:0000256" key="2">
    <source>
        <dbReference type="SAM" id="SignalP"/>
    </source>
</evidence>
<evidence type="ECO:0000313" key="3">
    <source>
        <dbReference type="EMBL" id="KAF4046951.1"/>
    </source>
</evidence>
<keyword evidence="5" id="KW-1185">Reference proteome</keyword>
<dbReference type="Proteomes" id="UP000704712">
    <property type="component" value="Unassembled WGS sequence"/>
</dbReference>
<comment type="caution">
    <text evidence="3">The sequence shown here is derived from an EMBL/GenBank/DDBJ whole genome shotgun (WGS) entry which is preliminary data.</text>
</comment>
<dbReference type="Proteomes" id="UP000602510">
    <property type="component" value="Unassembled WGS sequence"/>
</dbReference>
<dbReference type="EMBL" id="WSZM01000009">
    <property type="protein sequence ID" value="KAF4046951.1"/>
    <property type="molecule type" value="Genomic_DNA"/>
</dbReference>
<feature type="compositionally biased region" description="Low complexity" evidence="1">
    <location>
        <begin position="79"/>
        <end position="104"/>
    </location>
</feature>
<name>A0A833SWB9_PHYIN</name>
<dbReference type="EMBL" id="JAACNO010003300">
    <property type="protein sequence ID" value="KAF4127248.1"/>
    <property type="molecule type" value="Genomic_DNA"/>
</dbReference>
<sequence length="152" mass="15326">MPLFRLVLAAVVAVAAISNGISINANEITTARSALVHGTAPSLHTGTRELSDGGAALEERRGGGGGGGGGGGVGGGAGHITTGGISGGDTTATTGGGDTASEGGDVYGTNDVVTRHKKKNCNRFTNWLKRLFDKSIPKCPKKNQEDARRLRA</sequence>
<protein>
    <recommendedName>
        <fullName evidence="6">RxLR effector protein</fullName>
    </recommendedName>
</protein>
<evidence type="ECO:0008006" key="6">
    <source>
        <dbReference type="Google" id="ProtNLM"/>
    </source>
</evidence>